<dbReference type="AlphaFoldDB" id="A0A284SBY8"/>
<proteinExistence type="predicted"/>
<gene>
    <name evidence="2" type="ORF">ARMOST_22097</name>
</gene>
<organism evidence="2 3">
    <name type="scientific">Armillaria ostoyae</name>
    <name type="common">Armillaria root rot fungus</name>
    <dbReference type="NCBI Taxonomy" id="47428"/>
    <lineage>
        <taxon>Eukaryota</taxon>
        <taxon>Fungi</taxon>
        <taxon>Dikarya</taxon>
        <taxon>Basidiomycota</taxon>
        <taxon>Agaricomycotina</taxon>
        <taxon>Agaricomycetes</taxon>
        <taxon>Agaricomycetidae</taxon>
        <taxon>Agaricales</taxon>
        <taxon>Marasmiineae</taxon>
        <taxon>Physalacriaceae</taxon>
        <taxon>Armillaria</taxon>
    </lineage>
</organism>
<feature type="region of interest" description="Disordered" evidence="1">
    <location>
        <begin position="114"/>
        <end position="141"/>
    </location>
</feature>
<evidence type="ECO:0000313" key="2">
    <source>
        <dbReference type="EMBL" id="SJL18506.1"/>
    </source>
</evidence>
<keyword evidence="3" id="KW-1185">Reference proteome</keyword>
<dbReference type="Proteomes" id="UP000219338">
    <property type="component" value="Unassembled WGS sequence"/>
</dbReference>
<evidence type="ECO:0000313" key="3">
    <source>
        <dbReference type="Proteomes" id="UP000219338"/>
    </source>
</evidence>
<dbReference type="EMBL" id="FUEG01000061">
    <property type="protein sequence ID" value="SJL18506.1"/>
    <property type="molecule type" value="Genomic_DNA"/>
</dbReference>
<sequence>MDAAMIWTLPLTTITKHNLRKFSNTDRVERRRRPYIHCFKTDIYKDLSFLISSQPTFGMDSTPSPTDTNASSGSSLTLDFLTQCPFGASHHMLSRCPGDSWASLAEQMSCREQSCSRNVTPGPPKGQLGAKTHESCHFNAN</sequence>
<name>A0A284SBY8_ARMOS</name>
<accession>A0A284SBY8</accession>
<feature type="compositionally biased region" description="Basic and acidic residues" evidence="1">
    <location>
        <begin position="131"/>
        <end position="141"/>
    </location>
</feature>
<protein>
    <submittedName>
        <fullName evidence="2">Uncharacterized protein</fullName>
    </submittedName>
</protein>
<evidence type="ECO:0000256" key="1">
    <source>
        <dbReference type="SAM" id="MobiDB-lite"/>
    </source>
</evidence>
<reference evidence="3" key="1">
    <citation type="journal article" date="2017" name="Nat. Ecol. Evol.">
        <title>Genome expansion and lineage-specific genetic innovations in the forest pathogenic fungi Armillaria.</title>
        <authorList>
            <person name="Sipos G."/>
            <person name="Prasanna A.N."/>
            <person name="Walter M.C."/>
            <person name="O'Connor E."/>
            <person name="Balint B."/>
            <person name="Krizsan K."/>
            <person name="Kiss B."/>
            <person name="Hess J."/>
            <person name="Varga T."/>
            <person name="Slot J."/>
            <person name="Riley R."/>
            <person name="Boka B."/>
            <person name="Rigling D."/>
            <person name="Barry K."/>
            <person name="Lee J."/>
            <person name="Mihaltcheva S."/>
            <person name="LaButti K."/>
            <person name="Lipzen A."/>
            <person name="Waldron R."/>
            <person name="Moloney N.M."/>
            <person name="Sperisen C."/>
            <person name="Kredics L."/>
            <person name="Vagvoelgyi C."/>
            <person name="Patrignani A."/>
            <person name="Fitzpatrick D."/>
            <person name="Nagy I."/>
            <person name="Doyle S."/>
            <person name="Anderson J.B."/>
            <person name="Grigoriev I.V."/>
            <person name="Gueldener U."/>
            <person name="Muensterkoetter M."/>
            <person name="Nagy L.G."/>
        </authorList>
    </citation>
    <scope>NUCLEOTIDE SEQUENCE [LARGE SCALE GENOMIC DNA]</scope>
    <source>
        <strain evidence="3">C18/9</strain>
    </source>
</reference>